<proteinExistence type="inferred from homology"/>
<dbReference type="NCBIfam" id="TIGR03930">
    <property type="entry name" value="WXG100_ESAT6"/>
    <property type="match status" value="1"/>
</dbReference>
<comment type="caution">
    <text evidence="2">The sequence shown here is derived from an EMBL/GenBank/DDBJ whole genome shotgun (WGS) entry which is preliminary data.</text>
</comment>
<evidence type="ECO:0000313" key="3">
    <source>
        <dbReference type="Proteomes" id="UP000254869"/>
    </source>
</evidence>
<comment type="similarity">
    <text evidence="1">Belongs to the WXG100 family.</text>
</comment>
<dbReference type="InterPro" id="IPR010310">
    <property type="entry name" value="T7SS_ESAT-6-like"/>
</dbReference>
<dbReference type="RefSeq" id="WP_068008970.1">
    <property type="nucleotide sequence ID" value="NZ_QQBC01000020.1"/>
</dbReference>
<name>A0A370HKI3_9NOCA</name>
<evidence type="ECO:0000256" key="1">
    <source>
        <dbReference type="RuleBase" id="RU362001"/>
    </source>
</evidence>
<dbReference type="AlphaFoldDB" id="A0A370HKI3"/>
<dbReference type="STRING" id="1210086.GCA_001613105_07725"/>
<protein>
    <recommendedName>
        <fullName evidence="1">ESAT-6-like protein</fullName>
    </recommendedName>
</protein>
<organism evidence="2 3">
    <name type="scientific">Nocardia pseudobrasiliensis</name>
    <dbReference type="NCBI Taxonomy" id="45979"/>
    <lineage>
        <taxon>Bacteria</taxon>
        <taxon>Bacillati</taxon>
        <taxon>Actinomycetota</taxon>
        <taxon>Actinomycetes</taxon>
        <taxon>Mycobacteriales</taxon>
        <taxon>Nocardiaceae</taxon>
        <taxon>Nocardia</taxon>
    </lineage>
</organism>
<sequence>MADRVEMNPAEVHATAGWLESSAREFTDEVDKLMREVHTFIGGDWQGRAAGSHHAAWTEWEQGARQVITGLEHDAAALHRAADVVVRTDRGNANGISTTGTGAD</sequence>
<reference evidence="2 3" key="1">
    <citation type="submission" date="2018-07" db="EMBL/GenBank/DDBJ databases">
        <title>Genomic Encyclopedia of Type Strains, Phase IV (KMG-IV): sequencing the most valuable type-strain genomes for metagenomic binning, comparative biology and taxonomic classification.</title>
        <authorList>
            <person name="Goeker M."/>
        </authorList>
    </citation>
    <scope>NUCLEOTIDE SEQUENCE [LARGE SCALE GENOMIC DNA]</scope>
    <source>
        <strain evidence="2 3">DSM 44290</strain>
    </source>
</reference>
<dbReference type="EMBL" id="QQBC01000020">
    <property type="protein sequence ID" value="RDI59038.1"/>
    <property type="molecule type" value="Genomic_DNA"/>
</dbReference>
<dbReference type="Pfam" id="PF06013">
    <property type="entry name" value="WXG100"/>
    <property type="match status" value="1"/>
</dbReference>
<gene>
    <name evidence="2" type="ORF">DFR76_12041</name>
</gene>
<dbReference type="SUPFAM" id="SSF140453">
    <property type="entry name" value="EsxAB dimer-like"/>
    <property type="match status" value="1"/>
</dbReference>
<keyword evidence="3" id="KW-1185">Reference proteome</keyword>
<dbReference type="Gene3D" id="1.10.287.1060">
    <property type="entry name" value="ESAT-6-like"/>
    <property type="match status" value="1"/>
</dbReference>
<dbReference type="InterPro" id="IPR036689">
    <property type="entry name" value="ESAT-6-like_sf"/>
</dbReference>
<dbReference type="Proteomes" id="UP000254869">
    <property type="component" value="Unassembled WGS sequence"/>
</dbReference>
<accession>A0A370HKI3</accession>
<evidence type="ECO:0000313" key="2">
    <source>
        <dbReference type="EMBL" id="RDI59038.1"/>
    </source>
</evidence>